<dbReference type="PANTHER" id="PTHR43481">
    <property type="entry name" value="FRUCTOSE-1-PHOSPHATE PHOSPHATASE"/>
    <property type="match status" value="1"/>
</dbReference>
<dbReference type="InterPro" id="IPR023198">
    <property type="entry name" value="PGP-like_dom2"/>
</dbReference>
<dbReference type="PRINTS" id="PR00413">
    <property type="entry name" value="HADHALOGNASE"/>
</dbReference>
<dbReference type="Gene3D" id="3.40.50.1000">
    <property type="entry name" value="HAD superfamily/HAD-like"/>
    <property type="match status" value="1"/>
</dbReference>
<accession>A0A3A3ZFE9</accession>
<organism evidence="1 2">
    <name type="scientific">Vallicoccus soli</name>
    <dbReference type="NCBI Taxonomy" id="2339232"/>
    <lineage>
        <taxon>Bacteria</taxon>
        <taxon>Bacillati</taxon>
        <taxon>Actinomycetota</taxon>
        <taxon>Actinomycetes</taxon>
        <taxon>Motilibacterales</taxon>
        <taxon>Vallicoccaceae</taxon>
        <taxon>Vallicoccus</taxon>
    </lineage>
</organism>
<gene>
    <name evidence="1" type="ORF">D5H78_16230</name>
</gene>
<dbReference type="Proteomes" id="UP000265614">
    <property type="component" value="Unassembled WGS sequence"/>
</dbReference>
<dbReference type="InterPro" id="IPR036412">
    <property type="entry name" value="HAD-like_sf"/>
</dbReference>
<dbReference type="SFLD" id="SFLDG01129">
    <property type="entry name" value="C1.5:_HAD__Beta-PGM__Phosphata"/>
    <property type="match status" value="1"/>
</dbReference>
<dbReference type="PANTHER" id="PTHR43481:SF4">
    <property type="entry name" value="GLYCEROL-1-PHOSPHATE PHOSPHOHYDROLASE 1-RELATED"/>
    <property type="match status" value="1"/>
</dbReference>
<dbReference type="EMBL" id="QZEZ01000008">
    <property type="protein sequence ID" value="RJK93857.1"/>
    <property type="molecule type" value="Genomic_DNA"/>
</dbReference>
<dbReference type="InterPro" id="IPR023214">
    <property type="entry name" value="HAD_sf"/>
</dbReference>
<dbReference type="SUPFAM" id="SSF56784">
    <property type="entry name" value="HAD-like"/>
    <property type="match status" value="1"/>
</dbReference>
<dbReference type="SFLD" id="SFLDG01135">
    <property type="entry name" value="C1.5.6:_HAD__Beta-PGM__Phospha"/>
    <property type="match status" value="1"/>
</dbReference>
<dbReference type="InterPro" id="IPR051806">
    <property type="entry name" value="HAD-like_SPP"/>
</dbReference>
<dbReference type="InterPro" id="IPR041492">
    <property type="entry name" value="HAD_2"/>
</dbReference>
<dbReference type="InterPro" id="IPR006439">
    <property type="entry name" value="HAD-SF_hydro_IA"/>
</dbReference>
<reference evidence="1 2" key="1">
    <citation type="submission" date="2018-09" db="EMBL/GenBank/DDBJ databases">
        <title>YIM 75000 draft genome.</title>
        <authorList>
            <person name="Tang S."/>
            <person name="Feng Y."/>
        </authorList>
    </citation>
    <scope>NUCLEOTIDE SEQUENCE [LARGE SCALE GENOMIC DNA]</scope>
    <source>
        <strain evidence="1 2">YIM 75000</strain>
    </source>
</reference>
<comment type="caution">
    <text evidence="1">The sequence shown here is derived from an EMBL/GenBank/DDBJ whole genome shotgun (WGS) entry which is preliminary data.</text>
</comment>
<dbReference type="OrthoDB" id="9797743at2"/>
<dbReference type="Pfam" id="PF13419">
    <property type="entry name" value="HAD_2"/>
    <property type="match status" value="1"/>
</dbReference>
<dbReference type="RefSeq" id="WP_119951528.1">
    <property type="nucleotide sequence ID" value="NZ_QZEZ01000008.1"/>
</dbReference>
<dbReference type="NCBIfam" id="TIGR01509">
    <property type="entry name" value="HAD-SF-IA-v3"/>
    <property type="match status" value="1"/>
</dbReference>
<protein>
    <submittedName>
        <fullName evidence="1">HAD family phosphatase</fullName>
    </submittedName>
</protein>
<sequence>MQLPSAVLFDMDGLLVDTEVLWFDVQDAVMRGFGLRWTADDQHATLGTPLEGSARYILGRAGVTGAEADARWRALADELIERMVVAERGGVEVMPGAYDLLDALGDAGVPLAVVSNSQRVLVDGVLETLGAHRFATTVSATEVRRGKPDPEPYLTAAQRLGARPGDCVVVEDSLTGATAGVAAGCQVLAVPSLPGVAFDPRVRVVPSLRDVDLALLAELVARAA</sequence>
<evidence type="ECO:0000313" key="1">
    <source>
        <dbReference type="EMBL" id="RJK93857.1"/>
    </source>
</evidence>
<dbReference type="Gene3D" id="1.10.150.240">
    <property type="entry name" value="Putative phosphatase, domain 2"/>
    <property type="match status" value="1"/>
</dbReference>
<keyword evidence="2" id="KW-1185">Reference proteome</keyword>
<evidence type="ECO:0000313" key="2">
    <source>
        <dbReference type="Proteomes" id="UP000265614"/>
    </source>
</evidence>
<dbReference type="SFLD" id="SFLDS00003">
    <property type="entry name" value="Haloacid_Dehalogenase"/>
    <property type="match status" value="1"/>
</dbReference>
<dbReference type="GO" id="GO:0050308">
    <property type="term" value="F:sugar-phosphatase activity"/>
    <property type="evidence" value="ECO:0007669"/>
    <property type="project" value="TreeGrafter"/>
</dbReference>
<dbReference type="AlphaFoldDB" id="A0A3A3ZFE9"/>
<name>A0A3A3ZFE9_9ACTN</name>
<proteinExistence type="predicted"/>